<accession>A0A174Z5L2</accession>
<dbReference type="SUPFAM" id="SSF69500">
    <property type="entry name" value="DTD-like"/>
    <property type="match status" value="1"/>
</dbReference>
<evidence type="ECO:0000313" key="3">
    <source>
        <dbReference type="EMBL" id="CUQ79416.1"/>
    </source>
</evidence>
<sequence length="148" mass="16451">MRFVIQRVNHANVKIDGEVVGNIGHGLLILFGAGQNDTEEMLPKYVDKICKMRIFEDENGKTNLSLADVSGELLIVSQFTLYADCRKGNRPSFTNAGAPDMANALYEKFVAMCRERVPKVETGRFGADMKVSLENDGPFTILIDSEDF</sequence>
<dbReference type="GO" id="GO:0051500">
    <property type="term" value="F:D-tyrosyl-tRNA(Tyr) deacylase activity"/>
    <property type="evidence" value="ECO:0007669"/>
    <property type="project" value="TreeGrafter"/>
</dbReference>
<comment type="catalytic activity">
    <reaction evidence="2">
        <text>glycyl-tRNA(Ala) + H2O = tRNA(Ala) + glycine + H(+)</text>
        <dbReference type="Rhea" id="RHEA:53744"/>
        <dbReference type="Rhea" id="RHEA-COMP:9657"/>
        <dbReference type="Rhea" id="RHEA-COMP:13640"/>
        <dbReference type="ChEBI" id="CHEBI:15377"/>
        <dbReference type="ChEBI" id="CHEBI:15378"/>
        <dbReference type="ChEBI" id="CHEBI:57305"/>
        <dbReference type="ChEBI" id="CHEBI:78442"/>
        <dbReference type="ChEBI" id="CHEBI:78522"/>
    </reaction>
</comment>
<dbReference type="NCBIfam" id="TIGR00256">
    <property type="entry name" value="D-aminoacyl-tRNA deacylase"/>
    <property type="match status" value="1"/>
</dbReference>
<evidence type="ECO:0000256" key="1">
    <source>
        <dbReference type="ARBA" id="ARBA00009673"/>
    </source>
</evidence>
<dbReference type="CDD" id="cd00563">
    <property type="entry name" value="Dtyr_deacylase"/>
    <property type="match status" value="1"/>
</dbReference>
<name>A0A174Z5L2_9FIRM</name>
<feature type="short sequence motif" description="Gly-cisPro motif, important for rejection of L-amino acids" evidence="2">
    <location>
        <begin position="137"/>
        <end position="138"/>
    </location>
</feature>
<dbReference type="Proteomes" id="UP000095621">
    <property type="component" value="Unassembled WGS sequence"/>
</dbReference>
<gene>
    <name evidence="2 3" type="primary">dtd</name>
    <name evidence="3" type="ORF">ERS852490_03084</name>
</gene>
<dbReference type="EMBL" id="CZBU01000010">
    <property type="protein sequence ID" value="CUQ79416.1"/>
    <property type="molecule type" value="Genomic_DNA"/>
</dbReference>
<dbReference type="Gene3D" id="3.50.80.10">
    <property type="entry name" value="D-tyrosyl-tRNA(Tyr) deacylase"/>
    <property type="match status" value="1"/>
</dbReference>
<keyword evidence="2" id="KW-0820">tRNA-binding</keyword>
<comment type="function">
    <text evidence="2">An aminoacyl-tRNA editing enzyme that deacylates mischarged D-aminoacyl-tRNAs. Also deacylates mischarged glycyl-tRNA(Ala), protecting cells against glycine mischarging by AlaRS. Acts via tRNA-based rather than protein-based catalysis; rejects L-amino acids rather than detecting D-amino acids in the active site. By recycling D-aminoacyl-tRNA to D-amino acids and free tRNA molecules, this enzyme counteracts the toxicity associated with the formation of D-aminoacyl-tRNA entities in vivo and helps enforce protein L-homochirality.</text>
</comment>
<comment type="domain">
    <text evidence="2">A Gly-cisPro motif from one monomer fits into the active site of the other monomer to allow specific chiral rejection of L-amino acids.</text>
</comment>
<comment type="similarity">
    <text evidence="1 2">Belongs to the DTD family.</text>
</comment>
<dbReference type="PANTHER" id="PTHR10472">
    <property type="entry name" value="D-TYROSYL-TRNA TYR DEACYLASE"/>
    <property type="match status" value="1"/>
</dbReference>
<dbReference type="EC" id="3.1.1.96" evidence="2"/>
<comment type="catalytic activity">
    <reaction evidence="2">
        <text>a D-aminoacyl-tRNA + H2O = a tRNA + a D-alpha-amino acid + H(+)</text>
        <dbReference type="Rhea" id="RHEA:13953"/>
        <dbReference type="Rhea" id="RHEA-COMP:10123"/>
        <dbReference type="Rhea" id="RHEA-COMP:10124"/>
        <dbReference type="ChEBI" id="CHEBI:15377"/>
        <dbReference type="ChEBI" id="CHEBI:15378"/>
        <dbReference type="ChEBI" id="CHEBI:59871"/>
        <dbReference type="ChEBI" id="CHEBI:78442"/>
        <dbReference type="ChEBI" id="CHEBI:79333"/>
        <dbReference type="EC" id="3.1.1.96"/>
    </reaction>
</comment>
<dbReference type="GO" id="GO:0000049">
    <property type="term" value="F:tRNA binding"/>
    <property type="evidence" value="ECO:0007669"/>
    <property type="project" value="UniProtKB-UniRule"/>
</dbReference>
<organism evidence="3 4">
    <name type="scientific">Lachnospira eligens</name>
    <dbReference type="NCBI Taxonomy" id="39485"/>
    <lineage>
        <taxon>Bacteria</taxon>
        <taxon>Bacillati</taxon>
        <taxon>Bacillota</taxon>
        <taxon>Clostridia</taxon>
        <taxon>Lachnospirales</taxon>
        <taxon>Lachnospiraceae</taxon>
        <taxon>Lachnospira</taxon>
    </lineage>
</organism>
<keyword evidence="2 3" id="KW-0378">Hydrolase</keyword>
<dbReference type="InterPro" id="IPR003732">
    <property type="entry name" value="Daa-tRNA_deacyls_DTD"/>
</dbReference>
<dbReference type="InterPro" id="IPR023509">
    <property type="entry name" value="DTD-like_sf"/>
</dbReference>
<reference evidence="3 4" key="1">
    <citation type="submission" date="2015-09" db="EMBL/GenBank/DDBJ databases">
        <authorList>
            <consortium name="Pathogen Informatics"/>
        </authorList>
    </citation>
    <scope>NUCLEOTIDE SEQUENCE [LARGE SCALE GENOMIC DNA]</scope>
    <source>
        <strain evidence="3 4">2789STDY5834875</strain>
    </source>
</reference>
<keyword evidence="2" id="KW-0963">Cytoplasm</keyword>
<dbReference type="RefSeq" id="WP_055216961.1">
    <property type="nucleotide sequence ID" value="NZ_CZBU01000010.1"/>
</dbReference>
<evidence type="ECO:0000313" key="4">
    <source>
        <dbReference type="Proteomes" id="UP000095621"/>
    </source>
</evidence>
<keyword evidence="2" id="KW-0694">RNA-binding</keyword>
<dbReference type="GO" id="GO:0043908">
    <property type="term" value="F:Ser(Gly)-tRNA(Ala) hydrolase activity"/>
    <property type="evidence" value="ECO:0007669"/>
    <property type="project" value="UniProtKB-UniRule"/>
</dbReference>
<dbReference type="OrthoDB" id="9801395at2"/>
<dbReference type="PANTHER" id="PTHR10472:SF5">
    <property type="entry name" value="D-AMINOACYL-TRNA DEACYLASE 1"/>
    <property type="match status" value="1"/>
</dbReference>
<dbReference type="FunFam" id="3.50.80.10:FF:000001">
    <property type="entry name" value="D-aminoacyl-tRNA deacylase"/>
    <property type="match status" value="1"/>
</dbReference>
<protein>
    <recommendedName>
        <fullName evidence="2">D-aminoacyl-tRNA deacylase</fullName>
        <shortName evidence="2">DTD</shortName>
        <ecNumber evidence="2">3.1.1.96</ecNumber>
    </recommendedName>
    <alternativeName>
        <fullName evidence="2">Gly-tRNA(Ala) deacylase</fullName>
        <ecNumber evidence="2">3.1.1.-</ecNumber>
    </alternativeName>
</protein>
<comment type="subunit">
    <text evidence="2">Homodimer.</text>
</comment>
<dbReference type="GO" id="GO:0005737">
    <property type="term" value="C:cytoplasm"/>
    <property type="evidence" value="ECO:0007669"/>
    <property type="project" value="UniProtKB-SubCell"/>
</dbReference>
<proteinExistence type="inferred from homology"/>
<dbReference type="HAMAP" id="MF_00518">
    <property type="entry name" value="Deacylase_Dtd"/>
    <property type="match status" value="1"/>
</dbReference>
<dbReference type="AlphaFoldDB" id="A0A174Z5L2"/>
<dbReference type="Pfam" id="PF02580">
    <property type="entry name" value="Tyr_Deacylase"/>
    <property type="match status" value="1"/>
</dbReference>
<comment type="subcellular location">
    <subcellularLocation>
        <location evidence="2">Cytoplasm</location>
    </subcellularLocation>
</comment>
<evidence type="ECO:0000256" key="2">
    <source>
        <dbReference type="HAMAP-Rule" id="MF_00518"/>
    </source>
</evidence>
<dbReference type="EC" id="3.1.1.-" evidence="2"/>
<dbReference type="GO" id="GO:0106026">
    <property type="term" value="F:Gly-tRNA(Ala) deacylase activity"/>
    <property type="evidence" value="ECO:0007669"/>
    <property type="project" value="UniProtKB-UniRule"/>
</dbReference>
<dbReference type="GO" id="GO:0019478">
    <property type="term" value="P:D-amino acid catabolic process"/>
    <property type="evidence" value="ECO:0007669"/>
    <property type="project" value="UniProtKB-UniRule"/>
</dbReference>